<evidence type="ECO:0000313" key="2">
    <source>
        <dbReference type="EMBL" id="BFP49162.1"/>
    </source>
</evidence>
<protein>
    <submittedName>
        <fullName evidence="2">Uncharacterized protein</fullName>
    </submittedName>
</protein>
<name>A0AB33K9M2_9ACTN</name>
<reference evidence="2" key="1">
    <citation type="submission" date="2024-07" db="EMBL/GenBank/DDBJ databases">
        <title>Complete genome sequences of cellulolytic bacteria, Kitasatospora sp. CMC57 and Streptomyces sp. CMC78, isolated from Japanese agricultural soil.</title>
        <authorList>
            <person name="Hashimoto T."/>
            <person name="Ito M."/>
            <person name="Iwamoto M."/>
            <person name="Fukahori D."/>
            <person name="Shoda T."/>
            <person name="Sakoda M."/>
            <person name="Morohoshi T."/>
            <person name="Mitsuboshi M."/>
            <person name="Nishizawa T."/>
        </authorList>
    </citation>
    <scope>NUCLEOTIDE SEQUENCE</scope>
    <source>
        <strain evidence="2">CMC57</strain>
    </source>
</reference>
<dbReference type="RefSeq" id="WP_407991305.1">
    <property type="nucleotide sequence ID" value="NZ_AP035881.2"/>
</dbReference>
<proteinExistence type="predicted"/>
<dbReference type="AlphaFoldDB" id="A0AB33K9M2"/>
<sequence>MAYASGARVRLTRDVQVTGDDTAARTGRPGPLFLAEGLAGVVTGSTKEAGGVPQDNLASFEQAARGGQFDSFTAGLIDDLHQRVIRMGVSDPESALGSDTGCASRTGSFSTVSKGTG</sequence>
<feature type="compositionally biased region" description="Polar residues" evidence="1">
    <location>
        <begin position="101"/>
        <end position="117"/>
    </location>
</feature>
<dbReference type="EMBL" id="AP035881">
    <property type="protein sequence ID" value="BFP49162.1"/>
    <property type="molecule type" value="Genomic_DNA"/>
</dbReference>
<evidence type="ECO:0000256" key="1">
    <source>
        <dbReference type="SAM" id="MobiDB-lite"/>
    </source>
</evidence>
<feature type="region of interest" description="Disordered" evidence="1">
    <location>
        <begin position="91"/>
        <end position="117"/>
    </location>
</feature>
<organism evidence="2">
    <name type="scientific">Kitasatospora sp. CMC57</name>
    <dbReference type="NCBI Taxonomy" id="3231513"/>
    <lineage>
        <taxon>Bacteria</taxon>
        <taxon>Bacillati</taxon>
        <taxon>Actinomycetota</taxon>
        <taxon>Actinomycetes</taxon>
        <taxon>Kitasatosporales</taxon>
        <taxon>Streptomycetaceae</taxon>
        <taxon>Kitasatospora</taxon>
    </lineage>
</organism>
<gene>
    <name evidence="2" type="ORF">KCMC57_55300</name>
</gene>
<accession>A0AB33K9M2</accession>